<gene>
    <name evidence="3" type="ORF">AUL39_03320</name>
</gene>
<sequence length="197" mass="22040">MDIYVIRHGQTDANLRHELQGRRDIPLNERGREQAQRVRALLDERGIFFDRVYSSPLGRAVETAQIVSGGSVPVETDDRLLEMDYGPYEGMNLRKPAPEVVTFFSDFVRNPAPDGMEQLSSVTARAGKFIEEVARSSGERVLVSTHAILMKGILEYLTPGSRGDYWSKFIGNCAVYQCVWRDGAFSVPVEVADAERG</sequence>
<dbReference type="AlphaFoldDB" id="A0A100YX89"/>
<dbReference type="InterPro" id="IPR001345">
    <property type="entry name" value="PG/BPGM_mutase_AS"/>
</dbReference>
<comment type="caution">
    <text evidence="3">The sequence shown here is derived from an EMBL/GenBank/DDBJ whole genome shotgun (WGS) entry which is preliminary data.</text>
</comment>
<dbReference type="PANTHER" id="PTHR48100">
    <property type="entry name" value="BROAD-SPECIFICITY PHOSPHATASE YOR283W-RELATED"/>
    <property type="match status" value="1"/>
</dbReference>
<dbReference type="PROSITE" id="PS00175">
    <property type="entry name" value="PG_MUTASE"/>
    <property type="match status" value="1"/>
</dbReference>
<feature type="binding site" evidence="2">
    <location>
        <begin position="7"/>
        <end position="14"/>
    </location>
    <ligand>
        <name>substrate</name>
    </ligand>
</feature>
<feature type="active site" description="Tele-phosphohistidine intermediate" evidence="1">
    <location>
        <position position="8"/>
    </location>
</feature>
<dbReference type="Proteomes" id="UP000054078">
    <property type="component" value="Unassembled WGS sequence"/>
</dbReference>
<accession>A0A100YX89</accession>
<dbReference type="STRING" id="1299998.AUL39_03320"/>
<feature type="binding site" evidence="2">
    <location>
        <begin position="82"/>
        <end position="85"/>
    </location>
    <ligand>
        <name>substrate</name>
    </ligand>
</feature>
<evidence type="ECO:0000313" key="3">
    <source>
        <dbReference type="EMBL" id="KUH59363.1"/>
    </source>
</evidence>
<dbReference type="EMBL" id="LOJF01000001">
    <property type="protein sequence ID" value="KUH59363.1"/>
    <property type="molecule type" value="Genomic_DNA"/>
</dbReference>
<dbReference type="Pfam" id="PF00300">
    <property type="entry name" value="His_Phos_1"/>
    <property type="match status" value="1"/>
</dbReference>
<dbReference type="OrthoDB" id="4131070at2"/>
<dbReference type="GO" id="GO:0005829">
    <property type="term" value="C:cytosol"/>
    <property type="evidence" value="ECO:0007669"/>
    <property type="project" value="TreeGrafter"/>
</dbReference>
<dbReference type="PANTHER" id="PTHR48100:SF44">
    <property type="entry name" value="PHOSPHATASE C1620.13-RELATED"/>
    <property type="match status" value="1"/>
</dbReference>
<organism evidence="3 4">
    <name type="scientific">Tractidigestivibacter scatoligenes</name>
    <name type="common">Olsenella scatoligenes</name>
    <dbReference type="NCBI Taxonomy" id="1299998"/>
    <lineage>
        <taxon>Bacteria</taxon>
        <taxon>Bacillati</taxon>
        <taxon>Actinomycetota</taxon>
        <taxon>Coriobacteriia</taxon>
        <taxon>Coriobacteriales</taxon>
        <taxon>Atopobiaceae</taxon>
        <taxon>Tractidigestivibacter</taxon>
    </lineage>
</organism>
<protein>
    <submittedName>
        <fullName evidence="3">Fructose-2,6-bisphosphatase</fullName>
    </submittedName>
</protein>
<feature type="binding site" evidence="2">
    <location>
        <position position="59"/>
    </location>
    <ligand>
        <name>substrate</name>
    </ligand>
</feature>
<evidence type="ECO:0000256" key="2">
    <source>
        <dbReference type="PIRSR" id="PIRSR613078-2"/>
    </source>
</evidence>
<dbReference type="RefSeq" id="WP_059053584.1">
    <property type="nucleotide sequence ID" value="NZ_LOJF01000001.1"/>
</dbReference>
<feature type="active site" description="Proton donor/acceptor" evidence="1">
    <location>
        <position position="82"/>
    </location>
</feature>
<dbReference type="InterPro" id="IPR050275">
    <property type="entry name" value="PGM_Phosphatase"/>
</dbReference>
<reference evidence="3 4" key="1">
    <citation type="submission" date="2015-12" db="EMBL/GenBank/DDBJ databases">
        <title>Draft Genome Sequence of Olsenella scatoligenes SK9K4T; a Producer of 3-Methylindole- (skatole) and 4-Methylphenol- (p-cresol) Isolated from Pig Feces.</title>
        <authorList>
            <person name="Li X."/>
            <person name="Borg B."/>
            <person name="Canibe N."/>
        </authorList>
    </citation>
    <scope>NUCLEOTIDE SEQUENCE [LARGE SCALE GENOMIC DNA]</scope>
    <source>
        <strain evidence="3 4">SK9K4</strain>
    </source>
</reference>
<evidence type="ECO:0000313" key="4">
    <source>
        <dbReference type="Proteomes" id="UP000054078"/>
    </source>
</evidence>
<dbReference type="SUPFAM" id="SSF53254">
    <property type="entry name" value="Phosphoglycerate mutase-like"/>
    <property type="match status" value="1"/>
</dbReference>
<dbReference type="InterPro" id="IPR013078">
    <property type="entry name" value="His_Pase_superF_clade-1"/>
</dbReference>
<dbReference type="GO" id="GO:0016791">
    <property type="term" value="F:phosphatase activity"/>
    <property type="evidence" value="ECO:0007669"/>
    <property type="project" value="TreeGrafter"/>
</dbReference>
<dbReference type="Gene3D" id="3.40.50.1240">
    <property type="entry name" value="Phosphoglycerate mutase-like"/>
    <property type="match status" value="1"/>
</dbReference>
<proteinExistence type="predicted"/>
<evidence type="ECO:0000256" key="1">
    <source>
        <dbReference type="PIRSR" id="PIRSR613078-1"/>
    </source>
</evidence>
<dbReference type="InterPro" id="IPR029033">
    <property type="entry name" value="His_PPase_superfam"/>
</dbReference>
<keyword evidence="4" id="KW-1185">Reference proteome</keyword>
<dbReference type="SMART" id="SM00855">
    <property type="entry name" value="PGAM"/>
    <property type="match status" value="1"/>
</dbReference>
<name>A0A100YX89_TRASO</name>
<dbReference type="CDD" id="cd07067">
    <property type="entry name" value="HP_PGM_like"/>
    <property type="match status" value="1"/>
</dbReference>